<evidence type="ECO:0000256" key="4">
    <source>
        <dbReference type="ARBA" id="ARBA00023136"/>
    </source>
</evidence>
<organism evidence="7 8">
    <name type="scientific">Comamonas testosteroni</name>
    <name type="common">Pseudomonas testosteroni</name>
    <dbReference type="NCBI Taxonomy" id="285"/>
    <lineage>
        <taxon>Bacteria</taxon>
        <taxon>Pseudomonadati</taxon>
        <taxon>Pseudomonadota</taxon>
        <taxon>Betaproteobacteria</taxon>
        <taxon>Burkholderiales</taxon>
        <taxon>Comamonadaceae</taxon>
        <taxon>Comamonas</taxon>
    </lineage>
</organism>
<protein>
    <submittedName>
        <fullName evidence="7">Niacin/nicotinamide transporter NaiP</fullName>
    </submittedName>
</protein>
<dbReference type="Gene3D" id="1.20.1250.20">
    <property type="entry name" value="MFS general substrate transporter like domains"/>
    <property type="match status" value="2"/>
</dbReference>
<evidence type="ECO:0000256" key="3">
    <source>
        <dbReference type="ARBA" id="ARBA00022989"/>
    </source>
</evidence>
<feature type="transmembrane region" description="Helical" evidence="5">
    <location>
        <begin position="337"/>
        <end position="356"/>
    </location>
</feature>
<dbReference type="PANTHER" id="PTHR23508">
    <property type="entry name" value="CARBOXYLIC ACID TRANSPORTER PROTEIN HOMOLOG"/>
    <property type="match status" value="1"/>
</dbReference>
<dbReference type="GeneID" id="63997395"/>
<sequence length="389" mass="41785">MGSAVGYAMDGFDLLILGFMLSAISKDLNLTPGQAGSLVTWTLIGAVFGGIVFGMLSDRYGRIRVLTWTIVLFAVFTGLCAFAQGYWDLLIYRTIAGIGLGGEFGIGMALAAEAWPARHRARVSSYVALGWQLGVLGAAMLTPLLLPSIGWRGMFLVGVIPAVVAWVIRNKLHEPEVFVNRSKKEQPSAMQCLKLLMKDKATRKISLGVIVLTSVQNFGYYGIMIWMPSFLSKQMGFSLTKSSVWTAVTIVGMSLGIWVFGQLADRIGRKPTFLIFQVGSVISVLAYSQLTDATAMLWVGAIMGLCVNGMMGGYGAVISEAYPTEARATAQNVLFNIGRAVGGLGPVVIGALAMAYSFQVAIALLAAIYVLDMLATIFLIPELKGKELH</sequence>
<evidence type="ECO:0000259" key="6">
    <source>
        <dbReference type="PROSITE" id="PS50850"/>
    </source>
</evidence>
<feature type="transmembrane region" description="Helical" evidence="5">
    <location>
        <begin position="205"/>
        <end position="223"/>
    </location>
</feature>
<dbReference type="CDD" id="cd17371">
    <property type="entry name" value="MFS_MucK"/>
    <property type="match status" value="1"/>
</dbReference>
<dbReference type="SUPFAM" id="SSF103473">
    <property type="entry name" value="MFS general substrate transporter"/>
    <property type="match status" value="1"/>
</dbReference>
<feature type="transmembrane region" description="Helical" evidence="5">
    <location>
        <begin position="296"/>
        <end position="317"/>
    </location>
</feature>
<evidence type="ECO:0000313" key="7">
    <source>
        <dbReference type="EMBL" id="SUY79562.1"/>
    </source>
</evidence>
<feature type="transmembrane region" description="Helical" evidence="5">
    <location>
        <begin position="65"/>
        <end position="84"/>
    </location>
</feature>
<feature type="transmembrane region" description="Helical" evidence="5">
    <location>
        <begin position="362"/>
        <end position="380"/>
    </location>
</feature>
<dbReference type="GO" id="GO:0046943">
    <property type="term" value="F:carboxylic acid transmembrane transporter activity"/>
    <property type="evidence" value="ECO:0007669"/>
    <property type="project" value="TreeGrafter"/>
</dbReference>
<dbReference type="PROSITE" id="PS50850">
    <property type="entry name" value="MFS"/>
    <property type="match status" value="1"/>
</dbReference>
<feature type="domain" description="Major facilitator superfamily (MFS) profile" evidence="6">
    <location>
        <begin position="1"/>
        <end position="384"/>
    </location>
</feature>
<feature type="transmembrane region" description="Helical" evidence="5">
    <location>
        <begin position="273"/>
        <end position="290"/>
    </location>
</feature>
<dbReference type="GO" id="GO:0005886">
    <property type="term" value="C:plasma membrane"/>
    <property type="evidence" value="ECO:0007669"/>
    <property type="project" value="TreeGrafter"/>
</dbReference>
<dbReference type="InterPro" id="IPR011701">
    <property type="entry name" value="MFS"/>
</dbReference>
<feature type="transmembrane region" description="Helical" evidence="5">
    <location>
        <begin position="7"/>
        <end position="25"/>
    </location>
</feature>
<accession>A0A8B4S8W0</accession>
<dbReference type="Proteomes" id="UP000255070">
    <property type="component" value="Unassembled WGS sequence"/>
</dbReference>
<feature type="transmembrane region" description="Helical" evidence="5">
    <location>
        <begin position="90"/>
        <end position="111"/>
    </location>
</feature>
<evidence type="ECO:0000256" key="2">
    <source>
        <dbReference type="ARBA" id="ARBA00022692"/>
    </source>
</evidence>
<dbReference type="Pfam" id="PF07690">
    <property type="entry name" value="MFS_1"/>
    <property type="match status" value="1"/>
</dbReference>
<dbReference type="InterPro" id="IPR020846">
    <property type="entry name" value="MFS_dom"/>
</dbReference>
<comment type="caution">
    <text evidence="7">The sequence shown here is derived from an EMBL/GenBank/DDBJ whole genome shotgun (WGS) entry which is preliminary data.</text>
</comment>
<keyword evidence="4 5" id="KW-0472">Membrane</keyword>
<feature type="transmembrane region" description="Helical" evidence="5">
    <location>
        <begin position="123"/>
        <end position="143"/>
    </location>
</feature>
<dbReference type="EMBL" id="UFXL01000001">
    <property type="protein sequence ID" value="SUY79562.1"/>
    <property type="molecule type" value="Genomic_DNA"/>
</dbReference>
<evidence type="ECO:0000256" key="5">
    <source>
        <dbReference type="SAM" id="Phobius"/>
    </source>
</evidence>
<keyword evidence="2 5" id="KW-0812">Transmembrane</keyword>
<feature type="transmembrane region" description="Helical" evidence="5">
    <location>
        <begin position="149"/>
        <end position="168"/>
    </location>
</feature>
<dbReference type="PROSITE" id="PS00217">
    <property type="entry name" value="SUGAR_TRANSPORT_2"/>
    <property type="match status" value="1"/>
</dbReference>
<name>A0A8B4S8W0_COMTE</name>
<comment type="subcellular location">
    <subcellularLocation>
        <location evidence="1">Membrane</location>
        <topology evidence="1">Multi-pass membrane protein</topology>
    </subcellularLocation>
</comment>
<dbReference type="AlphaFoldDB" id="A0A8B4S8W0"/>
<gene>
    <name evidence="7" type="primary">naiP</name>
    <name evidence="7" type="ORF">NCTC10698_04505</name>
</gene>
<keyword evidence="8" id="KW-1185">Reference proteome</keyword>
<dbReference type="RefSeq" id="WP_003075277.1">
    <property type="nucleotide sequence ID" value="NZ_BBJZ01000005.1"/>
</dbReference>
<evidence type="ECO:0000256" key="1">
    <source>
        <dbReference type="ARBA" id="ARBA00004141"/>
    </source>
</evidence>
<reference evidence="7 8" key="1">
    <citation type="submission" date="2018-06" db="EMBL/GenBank/DDBJ databases">
        <authorList>
            <consortium name="Pathogen Informatics"/>
            <person name="Doyle S."/>
        </authorList>
    </citation>
    <scope>NUCLEOTIDE SEQUENCE [LARGE SCALE GENOMIC DNA]</scope>
    <source>
        <strain evidence="7 8">NCTC10698</strain>
    </source>
</reference>
<keyword evidence="3 5" id="KW-1133">Transmembrane helix</keyword>
<dbReference type="InterPro" id="IPR005829">
    <property type="entry name" value="Sugar_transporter_CS"/>
</dbReference>
<dbReference type="InterPro" id="IPR036259">
    <property type="entry name" value="MFS_trans_sf"/>
</dbReference>
<feature type="transmembrane region" description="Helical" evidence="5">
    <location>
        <begin position="243"/>
        <end position="261"/>
    </location>
</feature>
<dbReference type="PANTHER" id="PTHR23508:SF10">
    <property type="entry name" value="CARBOXYLIC ACID TRANSPORTER PROTEIN HOMOLOG"/>
    <property type="match status" value="1"/>
</dbReference>
<proteinExistence type="predicted"/>
<evidence type="ECO:0000313" key="8">
    <source>
        <dbReference type="Proteomes" id="UP000255070"/>
    </source>
</evidence>
<feature type="transmembrane region" description="Helical" evidence="5">
    <location>
        <begin position="37"/>
        <end position="56"/>
    </location>
</feature>